<evidence type="ECO:0000259" key="2">
    <source>
        <dbReference type="Pfam" id="PF13505"/>
    </source>
</evidence>
<organism evidence="3 4">
    <name type="scientific">Sulfurovum indicum</name>
    <dbReference type="NCBI Taxonomy" id="2779528"/>
    <lineage>
        <taxon>Bacteria</taxon>
        <taxon>Pseudomonadati</taxon>
        <taxon>Campylobacterota</taxon>
        <taxon>Epsilonproteobacteria</taxon>
        <taxon>Campylobacterales</taxon>
        <taxon>Sulfurovaceae</taxon>
        <taxon>Sulfurovum</taxon>
    </lineage>
</organism>
<keyword evidence="4" id="KW-1185">Reference proteome</keyword>
<dbReference type="RefSeq" id="WP_197549308.1">
    <property type="nucleotide sequence ID" value="NZ_CP063164.1"/>
</dbReference>
<dbReference type="AlphaFoldDB" id="A0A7M1S812"/>
<proteinExistence type="predicted"/>
<accession>A0A7M1S812</accession>
<sequence length="203" mass="22242">MKKGVLSLVSILALNGVVYAGGNIVLSEPAVEVPAEVLTGFYVGVGLGQADVDNDTSRENWDSSTLLFQAGYQFNPYVAVEGRYSFGFNMDYDKGVTLGTYNGIPLDNDFSSWGLYLKPIYPIGNFNLYALLGYGGLQLSDIRGGDAYEDGLQWGLGTSYSVTERISVFMDYVSLYDDTGFDYVGTLDSWNADTWTIGISYKF</sequence>
<name>A0A7M1S812_9BACT</name>
<dbReference type="SUPFAM" id="SSF56925">
    <property type="entry name" value="OMPA-like"/>
    <property type="match status" value="1"/>
</dbReference>
<evidence type="ECO:0000313" key="4">
    <source>
        <dbReference type="Proteomes" id="UP000595074"/>
    </source>
</evidence>
<dbReference type="InterPro" id="IPR027385">
    <property type="entry name" value="Beta-barrel_OMP"/>
</dbReference>
<protein>
    <submittedName>
        <fullName evidence="3">Porin family protein</fullName>
    </submittedName>
</protein>
<feature type="domain" description="Outer membrane protein beta-barrel" evidence="2">
    <location>
        <begin position="34"/>
        <end position="203"/>
    </location>
</feature>
<dbReference type="KEGG" id="sinu:IMZ28_03200"/>
<gene>
    <name evidence="3" type="ORF">IMZ28_03200</name>
</gene>
<evidence type="ECO:0000313" key="3">
    <source>
        <dbReference type="EMBL" id="QOR62490.1"/>
    </source>
</evidence>
<dbReference type="Gene3D" id="2.40.160.20">
    <property type="match status" value="1"/>
</dbReference>
<keyword evidence="1" id="KW-0732">Signal</keyword>
<evidence type="ECO:0000256" key="1">
    <source>
        <dbReference type="ARBA" id="ARBA00022729"/>
    </source>
</evidence>
<reference evidence="3 4" key="1">
    <citation type="submission" date="2020-10" db="EMBL/GenBank/DDBJ databases">
        <title>The genome of sulfurovum sp.</title>
        <authorList>
            <person name="Xie S."/>
            <person name="Shao Z."/>
            <person name="Jiang L."/>
        </authorList>
    </citation>
    <scope>NUCLEOTIDE SEQUENCE [LARGE SCALE GENOMIC DNA]</scope>
    <source>
        <strain evidence="3 4">ST-419</strain>
    </source>
</reference>
<dbReference type="InterPro" id="IPR011250">
    <property type="entry name" value="OMP/PagP_B-barrel"/>
</dbReference>
<dbReference type="Pfam" id="PF13505">
    <property type="entry name" value="OMP_b-brl"/>
    <property type="match status" value="1"/>
</dbReference>
<dbReference type="EMBL" id="CP063164">
    <property type="protein sequence ID" value="QOR62490.1"/>
    <property type="molecule type" value="Genomic_DNA"/>
</dbReference>
<dbReference type="Proteomes" id="UP000595074">
    <property type="component" value="Chromosome"/>
</dbReference>